<gene>
    <name evidence="1" type="ORF">AVEN_198987_1</name>
</gene>
<protein>
    <submittedName>
        <fullName evidence="1">Uncharacterized protein</fullName>
    </submittedName>
</protein>
<proteinExistence type="predicted"/>
<dbReference type="Proteomes" id="UP000499080">
    <property type="component" value="Unassembled WGS sequence"/>
</dbReference>
<keyword evidence="2" id="KW-1185">Reference proteome</keyword>
<comment type="caution">
    <text evidence="1">The sequence shown here is derived from an EMBL/GenBank/DDBJ whole genome shotgun (WGS) entry which is preliminary data.</text>
</comment>
<evidence type="ECO:0000313" key="2">
    <source>
        <dbReference type="Proteomes" id="UP000499080"/>
    </source>
</evidence>
<organism evidence="1 2">
    <name type="scientific">Araneus ventricosus</name>
    <name type="common">Orbweaver spider</name>
    <name type="synonym">Epeira ventricosa</name>
    <dbReference type="NCBI Taxonomy" id="182803"/>
    <lineage>
        <taxon>Eukaryota</taxon>
        <taxon>Metazoa</taxon>
        <taxon>Ecdysozoa</taxon>
        <taxon>Arthropoda</taxon>
        <taxon>Chelicerata</taxon>
        <taxon>Arachnida</taxon>
        <taxon>Araneae</taxon>
        <taxon>Araneomorphae</taxon>
        <taxon>Entelegynae</taxon>
        <taxon>Araneoidea</taxon>
        <taxon>Araneidae</taxon>
        <taxon>Araneus</taxon>
    </lineage>
</organism>
<feature type="non-terminal residue" evidence="1">
    <location>
        <position position="44"/>
    </location>
</feature>
<accession>A0A4Y2SN44</accession>
<reference evidence="1 2" key="1">
    <citation type="journal article" date="2019" name="Sci. Rep.">
        <title>Orb-weaving spider Araneus ventricosus genome elucidates the spidroin gene catalogue.</title>
        <authorList>
            <person name="Kono N."/>
            <person name="Nakamura H."/>
            <person name="Ohtoshi R."/>
            <person name="Moran D.A.P."/>
            <person name="Shinohara A."/>
            <person name="Yoshida Y."/>
            <person name="Fujiwara M."/>
            <person name="Mori M."/>
            <person name="Tomita M."/>
            <person name="Arakawa K."/>
        </authorList>
    </citation>
    <scope>NUCLEOTIDE SEQUENCE [LARGE SCALE GENOMIC DNA]</scope>
</reference>
<evidence type="ECO:0000313" key="1">
    <source>
        <dbReference type="EMBL" id="GBN88515.1"/>
    </source>
</evidence>
<dbReference type="EMBL" id="BGPR01022320">
    <property type="protein sequence ID" value="GBN88515.1"/>
    <property type="molecule type" value="Genomic_DNA"/>
</dbReference>
<sequence length="44" mass="4958">MVSCVFLMLIVQGNNCTSKWSLGSIALWIEMAPNFPSCSWYAEE</sequence>
<dbReference type="AlphaFoldDB" id="A0A4Y2SN44"/>
<name>A0A4Y2SN44_ARAVE</name>